<protein>
    <submittedName>
        <fullName evidence="1">Uncharacterized protein</fullName>
    </submittedName>
</protein>
<evidence type="ECO:0000313" key="2">
    <source>
        <dbReference type="Proteomes" id="UP001430796"/>
    </source>
</evidence>
<sequence>MFLLSRQLHADGDPNAPFRRYVEYLEQNRPRFPAAAYELAASGLLFDATDPNCPHDSWLEWARFEEPSEGERREFRSLSLRVRLLGAYHDRYIELFYPEVFSYTLNNPRSGAGHFDWRYSEVRLSDAGNVIHEIEWAGAPGLHAHWLIEASDVQMRTLPLESA</sequence>
<reference evidence="2" key="1">
    <citation type="submission" date="2022-01" db="EMBL/GenBank/DDBJ databases">
        <title>Lysobacter chinensis sp. nov., a bacterium isolated from cow dung compost.</title>
        <authorList>
            <person name="Zhou L.Y."/>
        </authorList>
    </citation>
    <scope>NUCLEOTIDE SEQUENCE [LARGE SCALE GENOMIC DNA]</scope>
    <source>
        <strain evidence="2">TLK-CK17</strain>
    </source>
</reference>
<dbReference type="Proteomes" id="UP001430796">
    <property type="component" value="Unassembled WGS sequence"/>
</dbReference>
<gene>
    <name evidence="1" type="ORF">L3V18_01875</name>
</gene>
<reference evidence="1 2" key="3">
    <citation type="submission" date="2022-01" db="EMBL/GenBank/DDBJ databases">
        <authorList>
            <person name="Zhou L.Y."/>
        </authorList>
    </citation>
    <scope>NUCLEOTIDE SEQUENCE [LARGE SCALE GENOMIC DNA]</scope>
    <source>
        <strain evidence="1 2">TLK-CK17</strain>
    </source>
</reference>
<dbReference type="RefSeq" id="WP_237052907.1">
    <property type="nucleotide sequence ID" value="NZ_JAKJPO010000001.1"/>
</dbReference>
<organism evidence="1 2">
    <name type="scientific">Marilutibacter chinensis</name>
    <dbReference type="NCBI Taxonomy" id="2912247"/>
    <lineage>
        <taxon>Bacteria</taxon>
        <taxon>Pseudomonadati</taxon>
        <taxon>Pseudomonadota</taxon>
        <taxon>Gammaproteobacteria</taxon>
        <taxon>Lysobacterales</taxon>
        <taxon>Lysobacteraceae</taxon>
        <taxon>Marilutibacter</taxon>
    </lineage>
</organism>
<comment type="caution">
    <text evidence="1">The sequence shown here is derived from an EMBL/GenBank/DDBJ whole genome shotgun (WGS) entry which is preliminary data.</text>
</comment>
<evidence type="ECO:0000313" key="1">
    <source>
        <dbReference type="EMBL" id="MCF7220544.1"/>
    </source>
</evidence>
<dbReference type="EMBL" id="JAKJPO010000001">
    <property type="protein sequence ID" value="MCF7220544.1"/>
    <property type="molecule type" value="Genomic_DNA"/>
</dbReference>
<accession>A0ABS9HNG9</accession>
<name>A0ABS9HNG9_9GAMM</name>
<proteinExistence type="predicted"/>
<keyword evidence="2" id="KW-1185">Reference proteome</keyword>
<reference evidence="1 2" key="2">
    <citation type="submission" date="2022-01" db="EMBL/GenBank/DDBJ databases">
        <title>Lysobacter chinensis sp. nov., a bacterium isolated from cow dung compost.</title>
        <authorList>
            <person name="Liu Y."/>
        </authorList>
    </citation>
    <scope>NUCLEOTIDE SEQUENCE [LARGE SCALE GENOMIC DNA]</scope>
    <source>
        <strain evidence="1 2">TLK-CK17</strain>
    </source>
</reference>